<feature type="compositionally biased region" description="Acidic residues" evidence="4">
    <location>
        <begin position="179"/>
        <end position="191"/>
    </location>
</feature>
<sequence>MNLSKPTALAAFAAKQQLLDDLDIPEKGGKTLAQLKIPPLKTLDDSGDVGPNPKQLKELTPLGGGVSVKPLKAANVSNDNRESSSRKLTTKIEVTEHADIHSVAASALSPRVRRQSSLKSLAATDKDNRSTRTQESDPKELEKTNRTATASDANTAPTQDETSQKEGQVTDTKPSANGDSEEEDFTFDDSGDETKTTEQEKSNLPPVTELRQTSIDLEDLYDCPPDATQTQQQREPKMFLPRASDIELFHLVLTEDTDQLERYLQDTAPCETLEVVDTTQRTLYHYAALSKNKKVQEMILQHVDSYHDAKFELELQTLMRKKAQMNIWMQDTEEHGKEWVPPRVKELQRQTTQQKCADWARICSKVDENGRTLFHYISTTTYFIPNHDDYELCSVLRSQPNILSTKDKFKKLPLHYAVESGNLKLVKWVFRMGIKLNQADVDLLLSFNVSRVMENVLLRQLEAVDFRNYYLSNRSVDTSDVTCDPGVSTFVLAKLHRKTDDSTGHRHQLPIHRAAMFGNIRAVELLLEEGADPNTRDANKWTPLHYCADEATPRHLIIAQLLVESSKRVDVNAKSLKGRSPLHIAIRSINHNTRNNNGAEACESQDRLSFVTYLHECRANLDLKDNHEATPLLLACRGGDVGVATFLLRAGCDPTAVGDNKWNPLHFAAIRGNPSMVQFLLSWDADSRLWIDSPGIQGRRPVDVSKNNSIRQMLVNLWMECYNGNVGHVRRLLLTRSKERSQASQGVQLMSVKDTTTQTERTSFHLAILGYMEALELPEPKISLTPSLEVSLKQAKASEVRKSAPRRYLQVAILLLQAGADLSTADRWGITPLMLAASIKDPVFMETLLERLPDDNDLLVVDTDGNTALHYSSAFCQAHISTMLEDRMDDSEIENKQGKTPFEMTGYRDKIYPKEYRGFLQQQRDLRNQVTSSTRNNH</sequence>
<dbReference type="PROSITE" id="PS50297">
    <property type="entry name" value="ANK_REP_REGION"/>
    <property type="match status" value="3"/>
</dbReference>
<dbReference type="InterPro" id="IPR036770">
    <property type="entry name" value="Ankyrin_rpt-contain_sf"/>
</dbReference>
<feature type="repeat" description="ANK" evidence="3">
    <location>
        <begin position="506"/>
        <end position="538"/>
    </location>
</feature>
<dbReference type="EMBL" id="JAACNO010002868">
    <property type="protein sequence ID" value="KAF4130162.1"/>
    <property type="molecule type" value="Genomic_DNA"/>
</dbReference>
<feature type="repeat" description="ANK" evidence="3">
    <location>
        <begin position="660"/>
        <end position="686"/>
    </location>
</feature>
<dbReference type="SMART" id="SM00248">
    <property type="entry name" value="ANK"/>
    <property type="match status" value="9"/>
</dbReference>
<dbReference type="SUPFAM" id="SSF48403">
    <property type="entry name" value="Ankyrin repeat"/>
    <property type="match status" value="2"/>
</dbReference>
<feature type="repeat" description="ANK" evidence="3">
    <location>
        <begin position="409"/>
        <end position="441"/>
    </location>
</feature>
<feature type="repeat" description="ANK" evidence="3">
    <location>
        <begin position="627"/>
        <end position="659"/>
    </location>
</feature>
<dbReference type="Gene3D" id="1.25.40.20">
    <property type="entry name" value="Ankyrin repeat-containing domain"/>
    <property type="match status" value="4"/>
</dbReference>
<dbReference type="AlphaFoldDB" id="A0A8S9TRP5"/>
<dbReference type="PROSITE" id="PS50088">
    <property type="entry name" value="ANK_REPEAT"/>
    <property type="match status" value="4"/>
</dbReference>
<dbReference type="Proteomes" id="UP000704712">
    <property type="component" value="Unassembled WGS sequence"/>
</dbReference>
<organism evidence="5 6">
    <name type="scientific">Phytophthora infestans</name>
    <name type="common">Potato late blight agent</name>
    <name type="synonym">Botrytis infestans</name>
    <dbReference type="NCBI Taxonomy" id="4787"/>
    <lineage>
        <taxon>Eukaryota</taxon>
        <taxon>Sar</taxon>
        <taxon>Stramenopiles</taxon>
        <taxon>Oomycota</taxon>
        <taxon>Peronosporomycetes</taxon>
        <taxon>Peronosporales</taxon>
        <taxon>Peronosporaceae</taxon>
        <taxon>Phytophthora</taxon>
    </lineage>
</organism>
<keyword evidence="1" id="KW-0677">Repeat</keyword>
<evidence type="ECO:0000256" key="2">
    <source>
        <dbReference type="ARBA" id="ARBA00023043"/>
    </source>
</evidence>
<feature type="compositionally biased region" description="Polar residues" evidence="4">
    <location>
        <begin position="146"/>
        <end position="177"/>
    </location>
</feature>
<dbReference type="Pfam" id="PF12796">
    <property type="entry name" value="Ank_2"/>
    <property type="match status" value="2"/>
</dbReference>
<protein>
    <submittedName>
        <fullName evidence="5">Ankyrin repeats domain-containing protein</fullName>
    </submittedName>
</protein>
<evidence type="ECO:0000313" key="5">
    <source>
        <dbReference type="EMBL" id="KAF4130162.1"/>
    </source>
</evidence>
<comment type="caution">
    <text evidence="5">The sequence shown here is derived from an EMBL/GenBank/DDBJ whole genome shotgun (WGS) entry which is preliminary data.</text>
</comment>
<feature type="compositionally biased region" description="Basic and acidic residues" evidence="4">
    <location>
        <begin position="192"/>
        <end position="201"/>
    </location>
</feature>
<feature type="compositionally biased region" description="Basic and acidic residues" evidence="4">
    <location>
        <begin position="124"/>
        <end position="145"/>
    </location>
</feature>
<dbReference type="InterPro" id="IPR002110">
    <property type="entry name" value="Ankyrin_rpt"/>
</dbReference>
<accession>A0A8S9TRP5</accession>
<dbReference type="PANTHER" id="PTHR24198:SF165">
    <property type="entry name" value="ANKYRIN REPEAT-CONTAINING PROTEIN-RELATED"/>
    <property type="match status" value="1"/>
</dbReference>
<evidence type="ECO:0000313" key="6">
    <source>
        <dbReference type="Proteomes" id="UP000704712"/>
    </source>
</evidence>
<proteinExistence type="predicted"/>
<reference evidence="5" key="1">
    <citation type="submission" date="2020-03" db="EMBL/GenBank/DDBJ databases">
        <title>Hybrid Assembly of Korean Phytophthora infestans isolates.</title>
        <authorList>
            <person name="Prokchorchik M."/>
            <person name="Lee Y."/>
            <person name="Seo J."/>
            <person name="Cho J.-H."/>
            <person name="Park Y.-E."/>
            <person name="Jang D.-C."/>
            <person name="Im J.-S."/>
            <person name="Choi J.-G."/>
            <person name="Park H.-J."/>
            <person name="Lee G.-B."/>
            <person name="Lee Y.-G."/>
            <person name="Hong S.-Y."/>
            <person name="Cho K."/>
            <person name="Sohn K.H."/>
        </authorList>
    </citation>
    <scope>NUCLEOTIDE SEQUENCE</scope>
    <source>
        <strain evidence="5">KR_2_A2</strain>
    </source>
</reference>
<evidence type="ECO:0000256" key="1">
    <source>
        <dbReference type="ARBA" id="ARBA00022737"/>
    </source>
</evidence>
<keyword evidence="2 3" id="KW-0040">ANK repeat</keyword>
<name>A0A8S9TRP5_PHYIN</name>
<evidence type="ECO:0000256" key="3">
    <source>
        <dbReference type="PROSITE-ProRule" id="PRU00023"/>
    </source>
</evidence>
<feature type="region of interest" description="Disordered" evidence="4">
    <location>
        <begin position="39"/>
        <end position="209"/>
    </location>
</feature>
<dbReference type="PANTHER" id="PTHR24198">
    <property type="entry name" value="ANKYRIN REPEAT AND PROTEIN KINASE DOMAIN-CONTAINING PROTEIN"/>
    <property type="match status" value="1"/>
</dbReference>
<gene>
    <name evidence="5" type="ORF">GN958_ATG20577</name>
</gene>
<evidence type="ECO:0000256" key="4">
    <source>
        <dbReference type="SAM" id="MobiDB-lite"/>
    </source>
</evidence>